<gene>
    <name evidence="2" type="ORF">ATEIFO6365_0013035000</name>
</gene>
<feature type="domain" description="DUF7136" evidence="1">
    <location>
        <begin position="19"/>
        <end position="236"/>
    </location>
</feature>
<dbReference type="VEuPathDB" id="FungiDB:ATEG_08082"/>
<evidence type="ECO:0000259" key="1">
    <source>
        <dbReference type="Pfam" id="PF23584"/>
    </source>
</evidence>
<dbReference type="OrthoDB" id="4490227at2759"/>
<protein>
    <recommendedName>
        <fullName evidence="1">DUF7136 domain-containing protein</fullName>
    </recommendedName>
</protein>
<dbReference type="InterPro" id="IPR055560">
    <property type="entry name" value="DUF7136"/>
</dbReference>
<sequence>MLVRNWPLLTLMPGLALSASRLTEVDLVFPRANETHAPSSLTPIVFAIQNPSLLSSLRPILSYSIAQPDRFSDRTIVGDSVRLFERNLTHVTDPYMLYWSVDLVIEGTFEFAWQVSLDNCSHNSETDKTDMHLFGGQGTQFYFSTKNDASPPDLIAFAEEETCNQAFALAVHVPSTLQLPPTKTAELGGPSCAVNPDLALTPSPCNVKMDSSAAASISASLTSAACSNVLRTGVSCPTPTPEN</sequence>
<comment type="caution">
    <text evidence="2">The sequence shown here is derived from an EMBL/GenBank/DDBJ whole genome shotgun (WGS) entry which is preliminary data.</text>
</comment>
<dbReference type="Pfam" id="PF23584">
    <property type="entry name" value="DUF7136"/>
    <property type="match status" value="1"/>
</dbReference>
<organism evidence="2 3">
    <name type="scientific">Aspergillus terreus</name>
    <dbReference type="NCBI Taxonomy" id="33178"/>
    <lineage>
        <taxon>Eukaryota</taxon>
        <taxon>Fungi</taxon>
        <taxon>Dikarya</taxon>
        <taxon>Ascomycota</taxon>
        <taxon>Pezizomycotina</taxon>
        <taxon>Eurotiomycetes</taxon>
        <taxon>Eurotiomycetidae</taxon>
        <taxon>Eurotiales</taxon>
        <taxon>Aspergillaceae</taxon>
        <taxon>Aspergillus</taxon>
        <taxon>Aspergillus subgen. Circumdati</taxon>
    </lineage>
</organism>
<dbReference type="EMBL" id="BLJY01000013">
    <property type="protein sequence ID" value="GFF21016.1"/>
    <property type="molecule type" value="Genomic_DNA"/>
</dbReference>
<dbReference type="Proteomes" id="UP000452235">
    <property type="component" value="Unassembled WGS sequence"/>
</dbReference>
<keyword evidence="3" id="KW-1185">Reference proteome</keyword>
<proteinExistence type="predicted"/>
<name>A0A5M3ZGM8_ASPTE</name>
<evidence type="ECO:0000313" key="3">
    <source>
        <dbReference type="Proteomes" id="UP000452235"/>
    </source>
</evidence>
<dbReference type="AlphaFoldDB" id="A0A5M3ZGM8"/>
<reference evidence="2 3" key="1">
    <citation type="submission" date="2020-01" db="EMBL/GenBank/DDBJ databases">
        <title>Aspergillus terreus IFO 6365 whole genome shotgun sequence.</title>
        <authorList>
            <person name="Kanamasa S."/>
            <person name="Takahashi H."/>
        </authorList>
    </citation>
    <scope>NUCLEOTIDE SEQUENCE [LARGE SCALE GENOMIC DNA]</scope>
    <source>
        <strain evidence="2 3">IFO 6365</strain>
    </source>
</reference>
<accession>A0A5M3ZGM8</accession>
<evidence type="ECO:0000313" key="2">
    <source>
        <dbReference type="EMBL" id="GFF21016.1"/>
    </source>
</evidence>